<organism evidence="1 2">
    <name type="scientific">Cirrhinus molitorella</name>
    <name type="common">mud carp</name>
    <dbReference type="NCBI Taxonomy" id="172907"/>
    <lineage>
        <taxon>Eukaryota</taxon>
        <taxon>Metazoa</taxon>
        <taxon>Chordata</taxon>
        <taxon>Craniata</taxon>
        <taxon>Vertebrata</taxon>
        <taxon>Euteleostomi</taxon>
        <taxon>Actinopterygii</taxon>
        <taxon>Neopterygii</taxon>
        <taxon>Teleostei</taxon>
        <taxon>Ostariophysi</taxon>
        <taxon>Cypriniformes</taxon>
        <taxon>Cyprinidae</taxon>
        <taxon>Labeoninae</taxon>
        <taxon>Labeonini</taxon>
        <taxon>Cirrhinus</taxon>
    </lineage>
</organism>
<dbReference type="EMBL" id="JAUYZG010000023">
    <property type="protein sequence ID" value="KAK2870683.1"/>
    <property type="molecule type" value="Genomic_DNA"/>
</dbReference>
<dbReference type="AlphaFoldDB" id="A0AA88TE36"/>
<name>A0AA88TE36_9TELE</name>
<keyword evidence="2" id="KW-1185">Reference proteome</keyword>
<proteinExistence type="predicted"/>
<gene>
    <name evidence="1" type="ORF">Q8A67_023210</name>
</gene>
<reference evidence="1" key="1">
    <citation type="submission" date="2023-08" db="EMBL/GenBank/DDBJ databases">
        <title>Chromosome-level Genome Assembly of mud carp (Cirrhinus molitorella).</title>
        <authorList>
            <person name="Liu H."/>
        </authorList>
    </citation>
    <scope>NUCLEOTIDE SEQUENCE</scope>
    <source>
        <strain evidence="1">Prfri</strain>
        <tissue evidence="1">Muscle</tissue>
    </source>
</reference>
<dbReference type="Proteomes" id="UP001187343">
    <property type="component" value="Unassembled WGS sequence"/>
</dbReference>
<accession>A0AA88TE36</accession>
<comment type="caution">
    <text evidence="1">The sequence shown here is derived from an EMBL/GenBank/DDBJ whole genome shotgun (WGS) entry which is preliminary data.</text>
</comment>
<sequence length="70" mass="7974">MTQSKVFKSPLTSYAGIGCVTWYDFPNLCVCAFSEKKCRETKTSLIVEKATGFTHQMKFHTLNSRPMNYA</sequence>
<protein>
    <submittedName>
        <fullName evidence="1">Uncharacterized protein</fullName>
    </submittedName>
</protein>
<evidence type="ECO:0000313" key="2">
    <source>
        <dbReference type="Proteomes" id="UP001187343"/>
    </source>
</evidence>
<dbReference type="PROSITE" id="PS51257">
    <property type="entry name" value="PROKAR_LIPOPROTEIN"/>
    <property type="match status" value="1"/>
</dbReference>
<evidence type="ECO:0000313" key="1">
    <source>
        <dbReference type="EMBL" id="KAK2870683.1"/>
    </source>
</evidence>